<dbReference type="GO" id="GO:0016887">
    <property type="term" value="F:ATP hydrolysis activity"/>
    <property type="evidence" value="ECO:0007669"/>
    <property type="project" value="InterPro"/>
</dbReference>
<dbReference type="PANTHER" id="PTHR43230">
    <property type="entry name" value="ABC-TYPE DIPEPTIDE/OLIGOPEPTIDE TRANSPORT SYSTEM, ATPASE COMPONENT"/>
    <property type="match status" value="1"/>
</dbReference>
<name>A0A1W6JYV3_9CREN</name>
<dbReference type="Pfam" id="PF08352">
    <property type="entry name" value="oligo_HPY"/>
    <property type="match status" value="1"/>
</dbReference>
<evidence type="ECO:0000259" key="4">
    <source>
        <dbReference type="PROSITE" id="PS50893"/>
    </source>
</evidence>
<organism evidence="5 6">
    <name type="scientific">Acidianus manzaensis</name>
    <dbReference type="NCBI Taxonomy" id="282676"/>
    <lineage>
        <taxon>Archaea</taxon>
        <taxon>Thermoproteota</taxon>
        <taxon>Thermoprotei</taxon>
        <taxon>Sulfolobales</taxon>
        <taxon>Sulfolobaceae</taxon>
        <taxon>Acidianus</taxon>
    </lineage>
</organism>
<dbReference type="Proteomes" id="UP000193404">
    <property type="component" value="Chromosome"/>
</dbReference>
<dbReference type="OrthoDB" id="18209at2157"/>
<dbReference type="GO" id="GO:0005524">
    <property type="term" value="F:ATP binding"/>
    <property type="evidence" value="ECO:0007669"/>
    <property type="project" value="UniProtKB-KW"/>
</dbReference>
<dbReference type="SUPFAM" id="SSF52540">
    <property type="entry name" value="P-loop containing nucleoside triphosphate hydrolases"/>
    <property type="match status" value="1"/>
</dbReference>
<dbReference type="InterPro" id="IPR017871">
    <property type="entry name" value="ABC_transporter-like_CS"/>
</dbReference>
<dbReference type="InterPro" id="IPR003439">
    <property type="entry name" value="ABC_transporter-like_ATP-bd"/>
</dbReference>
<dbReference type="AlphaFoldDB" id="A0A1W6JYV3"/>
<dbReference type="NCBIfam" id="TIGR01727">
    <property type="entry name" value="oligo_HPY"/>
    <property type="match status" value="1"/>
</dbReference>
<dbReference type="GeneID" id="41590259"/>
<dbReference type="Pfam" id="PF00005">
    <property type="entry name" value="ABC_tran"/>
    <property type="match status" value="1"/>
</dbReference>
<evidence type="ECO:0000313" key="5">
    <source>
        <dbReference type="EMBL" id="ARM75453.1"/>
    </source>
</evidence>
<evidence type="ECO:0000256" key="3">
    <source>
        <dbReference type="ARBA" id="ARBA00022840"/>
    </source>
</evidence>
<keyword evidence="2" id="KW-0547">Nucleotide-binding</keyword>
<evidence type="ECO:0000256" key="1">
    <source>
        <dbReference type="ARBA" id="ARBA00022448"/>
    </source>
</evidence>
<dbReference type="InterPro" id="IPR027417">
    <property type="entry name" value="P-loop_NTPase"/>
</dbReference>
<proteinExistence type="predicted"/>
<sequence length="312" mass="35525">MQIKMEKINVKFGGGFLSRSKGFYALRDITTEINGHTVIIGESGAGKTTLGRVIVGLQKITSGTYEYNNINIWKNKRKGLKIVRKEIQYVMQDPISAFNPNKTIGESIGYVVKKYMGRKDVKENTISLLKSVGLTENEYYKYPHQMSGGQLQRANIGRSLATHPKVIVADEPTSMLDASYRLSILNLLIDLAMKGLTIIMITHDLALARYFDYKLGGVNSLILYKGRLVEDGIMNEILEKPLHPYTQYLVQNTIDINSVPKETDKIELTENEKMQISGCPFYPYCEYRKDICKQSFPDLKENGQRKVYCYLY</sequence>
<feature type="domain" description="ABC transporter" evidence="4">
    <location>
        <begin position="3"/>
        <end position="250"/>
    </location>
</feature>
<keyword evidence="1" id="KW-0813">Transport</keyword>
<dbReference type="KEGG" id="aman:B6F84_05025"/>
<evidence type="ECO:0000256" key="2">
    <source>
        <dbReference type="ARBA" id="ARBA00022741"/>
    </source>
</evidence>
<dbReference type="RefSeq" id="WP_148691224.1">
    <property type="nucleotide sequence ID" value="NZ_CP020477.1"/>
</dbReference>
<keyword evidence="6" id="KW-1185">Reference proteome</keyword>
<keyword evidence="3" id="KW-0067">ATP-binding</keyword>
<dbReference type="InterPro" id="IPR003593">
    <property type="entry name" value="AAA+_ATPase"/>
</dbReference>
<protein>
    <recommendedName>
        <fullName evidence="4">ABC transporter domain-containing protein</fullName>
    </recommendedName>
</protein>
<evidence type="ECO:0000313" key="6">
    <source>
        <dbReference type="Proteomes" id="UP000193404"/>
    </source>
</evidence>
<reference evidence="5 6" key="1">
    <citation type="submission" date="2017-03" db="EMBL/GenBank/DDBJ databases">
        <title>Sulfur activation and transportation mechanism of thermophilic Archaea Acidianus manzaensis YN-25.</title>
        <authorList>
            <person name="Ma Y."/>
            <person name="Yang Y."/>
            <person name="Xia J."/>
        </authorList>
    </citation>
    <scope>NUCLEOTIDE SEQUENCE [LARGE SCALE GENOMIC DNA]</scope>
    <source>
        <strain evidence="5 6">YN-25</strain>
    </source>
</reference>
<dbReference type="STRING" id="282676.B6F84_05025"/>
<gene>
    <name evidence="5" type="ORF">B6F84_05025</name>
</gene>
<dbReference type="SMART" id="SM00382">
    <property type="entry name" value="AAA"/>
    <property type="match status" value="1"/>
</dbReference>
<dbReference type="CDD" id="cd03257">
    <property type="entry name" value="ABC_NikE_OppD_transporters"/>
    <property type="match status" value="1"/>
</dbReference>
<dbReference type="GO" id="GO:0015833">
    <property type="term" value="P:peptide transport"/>
    <property type="evidence" value="ECO:0007669"/>
    <property type="project" value="InterPro"/>
</dbReference>
<dbReference type="PANTHER" id="PTHR43230:SF3">
    <property type="entry name" value="ABC-TYPE DIPEPTIDE_OLIGOPEPTIDE TRANSPORT SYSTEM, ATPASE COMPONENT"/>
    <property type="match status" value="1"/>
</dbReference>
<dbReference type="EMBL" id="CP020477">
    <property type="protein sequence ID" value="ARM75453.1"/>
    <property type="molecule type" value="Genomic_DNA"/>
</dbReference>
<accession>A0A1W6JYV3</accession>
<dbReference type="PROSITE" id="PS00211">
    <property type="entry name" value="ABC_TRANSPORTER_1"/>
    <property type="match status" value="1"/>
</dbReference>
<dbReference type="Gene3D" id="3.40.50.300">
    <property type="entry name" value="P-loop containing nucleotide triphosphate hydrolases"/>
    <property type="match status" value="1"/>
</dbReference>
<dbReference type="InterPro" id="IPR013563">
    <property type="entry name" value="Oligopep_ABC_C"/>
</dbReference>
<dbReference type="PROSITE" id="PS50893">
    <property type="entry name" value="ABC_TRANSPORTER_2"/>
    <property type="match status" value="1"/>
</dbReference>